<evidence type="ECO:0000313" key="1">
    <source>
        <dbReference type="EMBL" id="KAJ3481787.1"/>
    </source>
</evidence>
<dbReference type="Proteomes" id="UP001148737">
    <property type="component" value="Unassembled WGS sequence"/>
</dbReference>
<protein>
    <submittedName>
        <fullName evidence="1">Uncharacterized protein</fullName>
    </submittedName>
</protein>
<accession>A0ACC1QMM2</accession>
<name>A0ACC1QMM2_9HYPO</name>
<comment type="caution">
    <text evidence="1">The sequence shown here is derived from an EMBL/GenBank/DDBJ whole genome shotgun (WGS) entry which is preliminary data.</text>
</comment>
<gene>
    <name evidence="1" type="ORF">NLG97_g7735</name>
</gene>
<dbReference type="EMBL" id="JANAKD010001229">
    <property type="protein sequence ID" value="KAJ3481787.1"/>
    <property type="molecule type" value="Genomic_DNA"/>
</dbReference>
<keyword evidence="2" id="KW-1185">Reference proteome</keyword>
<reference evidence="1" key="1">
    <citation type="submission" date="2022-07" db="EMBL/GenBank/DDBJ databases">
        <title>Genome Sequence of Lecanicillium saksenae.</title>
        <authorList>
            <person name="Buettner E."/>
        </authorList>
    </citation>
    <scope>NUCLEOTIDE SEQUENCE</scope>
    <source>
        <strain evidence="1">VT-O1</strain>
    </source>
</reference>
<evidence type="ECO:0000313" key="2">
    <source>
        <dbReference type="Proteomes" id="UP001148737"/>
    </source>
</evidence>
<proteinExistence type="predicted"/>
<organism evidence="1 2">
    <name type="scientific">Lecanicillium saksenae</name>
    <dbReference type="NCBI Taxonomy" id="468837"/>
    <lineage>
        <taxon>Eukaryota</taxon>
        <taxon>Fungi</taxon>
        <taxon>Dikarya</taxon>
        <taxon>Ascomycota</taxon>
        <taxon>Pezizomycotina</taxon>
        <taxon>Sordariomycetes</taxon>
        <taxon>Hypocreomycetidae</taxon>
        <taxon>Hypocreales</taxon>
        <taxon>Cordycipitaceae</taxon>
        <taxon>Lecanicillium</taxon>
    </lineage>
</organism>
<sequence>MTTENKYPPLYKAYLDDVCGVSIADRTQLCLGLFMKLYSSPAYFTIYSEVLEAMKIFQRWVRRMGILVRSPKDGRASTMFCAPTDGSACWEQKVQKSGDIDTLLEIHKDLDHIIDHLGECLWWHLSPAEVTERRFVHSMFVSPASPRNIWPTRQQLDEDSRDQRIVLNKHFYATGVVAHLLEMHNKLSPMMDGKWWDDWEKELEAYSNGERMWCAKRSDVGTMRRKSL</sequence>